<gene>
    <name evidence="7" type="ORF">Egran_06400</name>
</gene>
<dbReference type="InterPro" id="IPR006175">
    <property type="entry name" value="YjgF/YER057c/UK114"/>
</dbReference>
<protein>
    <recommendedName>
        <fullName evidence="2">Diphthine--ammonia ligase</fullName>
        <ecNumber evidence="1">6.3.1.14</ecNumber>
    </recommendedName>
    <alternativeName>
        <fullName evidence="3">Diphthamide synthase</fullName>
    </alternativeName>
    <alternativeName>
        <fullName evidence="4">Diphthamide synthetase</fullName>
    </alternativeName>
</protein>
<dbReference type="SUPFAM" id="SSF55298">
    <property type="entry name" value="YjgF-like"/>
    <property type="match status" value="2"/>
</dbReference>
<dbReference type="FunFam" id="3.40.50.620:FF:000145">
    <property type="entry name" value="ATP-binding domain containing protein"/>
    <property type="match status" value="1"/>
</dbReference>
<dbReference type="Gene3D" id="3.90.1490.10">
    <property type="entry name" value="putative n-type atp pyrophosphatase, domain 2"/>
    <property type="match status" value="1"/>
</dbReference>
<dbReference type="CDD" id="cd06156">
    <property type="entry name" value="eu_AANH_C_2"/>
    <property type="match status" value="1"/>
</dbReference>
<evidence type="ECO:0000313" key="7">
    <source>
        <dbReference type="EMBL" id="OXV05832.1"/>
    </source>
</evidence>
<evidence type="ECO:0000256" key="4">
    <source>
        <dbReference type="ARBA" id="ARBA00031552"/>
    </source>
</evidence>
<dbReference type="GO" id="GO:0017183">
    <property type="term" value="P:protein histidyl modification to diphthamide"/>
    <property type="evidence" value="ECO:0007669"/>
    <property type="project" value="TreeGrafter"/>
</dbReference>
<evidence type="ECO:0000259" key="6">
    <source>
        <dbReference type="Pfam" id="PF01902"/>
    </source>
</evidence>
<dbReference type="OrthoDB" id="686384at2759"/>
<organism evidence="7 8">
    <name type="scientific">Elaphomyces granulatus</name>
    <dbReference type="NCBI Taxonomy" id="519963"/>
    <lineage>
        <taxon>Eukaryota</taxon>
        <taxon>Fungi</taxon>
        <taxon>Dikarya</taxon>
        <taxon>Ascomycota</taxon>
        <taxon>Pezizomycotina</taxon>
        <taxon>Eurotiomycetes</taxon>
        <taxon>Eurotiomycetidae</taxon>
        <taxon>Eurotiales</taxon>
        <taxon>Elaphomycetaceae</taxon>
        <taxon>Elaphomyces</taxon>
    </lineage>
</organism>
<dbReference type="CDD" id="cd01994">
    <property type="entry name" value="AANH_PF0828-like"/>
    <property type="match status" value="1"/>
</dbReference>
<name>A0A232LNY3_9EURO</name>
<dbReference type="InterPro" id="IPR002761">
    <property type="entry name" value="Diphthami_syn_dom"/>
</dbReference>
<proteinExistence type="predicted"/>
<dbReference type="InterPro" id="IPR035959">
    <property type="entry name" value="RutC-like_sf"/>
</dbReference>
<evidence type="ECO:0000256" key="5">
    <source>
        <dbReference type="ARBA" id="ARBA00048108"/>
    </source>
</evidence>
<sequence length="769" mass="85450">MAPNELNVIALISGGKDSLYTILHCIKHGHKVVALANLHPPSTPLWGEEGESGEQLEDMDSFMYQTIGHAVIPLYEEALGIRLYRAPITGEARDTSRVYRYDAEDQMADSEQIEDDETESLMPLLRRIKKENPTANAVSAGAILSTYQRTRIENVASRLGLIPLAWLWMYPMLPPPAERKELNAVSSIISDVGLLEDMASCGCESRIVKVASGGLHSDFLWGDVTSLDGTLRRSILKAIGIYASSDLRGAALGEGGEYETLALNGPGFLWKKRIIIDEDEREVKIAGGGVSYLTIKGARCISKPATEDRFEPQSVRRPVILEETFVMARDSVQSIDYKELTAEWVSAAMSQQSQLQIETAQSICEPFWTIANVSAPEAGWGASEQMKLIAKKIEDILQSSEAHTRTVDDIVFVSLLLREMNDFTAVNRVYATLFKKPNPPARVTVACGDSLPRGIQIMASFVVDLGHRTMRDGLHVQSRSYWAPSNIGPYSQSIAIPWSEISGSGTGTGLVYIAGQIPLDPASMEIAEELMPEENMWFTNYTLHAALSLQHLWRIGKAMQVDWWLGAVAFLAGEEQIHVKARAAWDLWEIMNRQRTSEDGEEEETPDLWDFRYGRQVPLNARYREPTFPNFAVVNGEPEVPPFFAVQVDELPRNSDIEWQGLGLRCESLVTTHESPGDHIKIQSSIISHSVMFSSIEISVERFDHSFEPCVQQALNFCGQKGAVSNALIYTPHPLSTESWKGQIIPCKSIWGTQGRRLGAGITLQIRCQ</sequence>
<evidence type="ECO:0000313" key="8">
    <source>
        <dbReference type="Proteomes" id="UP000243515"/>
    </source>
</evidence>
<keyword evidence="8" id="KW-1185">Reference proteome</keyword>
<dbReference type="Pfam" id="PF01042">
    <property type="entry name" value="Ribonuc_L-PSP"/>
    <property type="match status" value="1"/>
</dbReference>
<feature type="domain" description="Diphthamide synthase" evidence="6">
    <location>
        <begin position="113"/>
        <end position="169"/>
    </location>
</feature>
<dbReference type="EMBL" id="NPHW01006402">
    <property type="protein sequence ID" value="OXV05832.1"/>
    <property type="molecule type" value="Genomic_DNA"/>
</dbReference>
<dbReference type="NCBIfam" id="TIGR00290">
    <property type="entry name" value="MJ0570_dom"/>
    <property type="match status" value="1"/>
</dbReference>
<dbReference type="GO" id="GO:0017178">
    <property type="term" value="F:diphthine-ammonia ligase activity"/>
    <property type="evidence" value="ECO:0007669"/>
    <property type="project" value="UniProtKB-EC"/>
</dbReference>
<dbReference type="InterPro" id="IPR030662">
    <property type="entry name" value="DPH6/MJ0570"/>
</dbReference>
<reference evidence="7 8" key="1">
    <citation type="journal article" date="2015" name="Environ. Microbiol.">
        <title>Metagenome sequence of Elaphomyces granulatus from sporocarp tissue reveals Ascomycota ectomycorrhizal fingerprints of genome expansion and a Proteobacteria-rich microbiome.</title>
        <authorList>
            <person name="Quandt C.A."/>
            <person name="Kohler A."/>
            <person name="Hesse C.N."/>
            <person name="Sharpton T.J."/>
            <person name="Martin F."/>
            <person name="Spatafora J.W."/>
        </authorList>
    </citation>
    <scope>NUCLEOTIDE SEQUENCE [LARGE SCALE GENOMIC DNA]</scope>
    <source>
        <strain evidence="7 8">OSC145934</strain>
    </source>
</reference>
<dbReference type="CDD" id="cd06155">
    <property type="entry name" value="eu_AANH_C_1"/>
    <property type="match status" value="1"/>
</dbReference>
<dbReference type="PANTHER" id="PTHR12196">
    <property type="entry name" value="DOMAIN OF UNKNOWN FUNCTION 71 DUF71 -CONTAINING PROTEIN"/>
    <property type="match status" value="1"/>
</dbReference>
<dbReference type="PANTHER" id="PTHR12196:SF2">
    <property type="entry name" value="DIPHTHINE--AMMONIA LIGASE"/>
    <property type="match status" value="1"/>
</dbReference>
<evidence type="ECO:0000256" key="2">
    <source>
        <dbReference type="ARBA" id="ARBA00018426"/>
    </source>
</evidence>
<evidence type="ECO:0000256" key="1">
    <source>
        <dbReference type="ARBA" id="ARBA00012089"/>
    </source>
</evidence>
<dbReference type="Pfam" id="PF01902">
    <property type="entry name" value="Diphthami_syn_2"/>
    <property type="match status" value="1"/>
</dbReference>
<dbReference type="EC" id="6.3.1.14" evidence="1"/>
<dbReference type="Gene3D" id="3.40.50.620">
    <property type="entry name" value="HUPs"/>
    <property type="match status" value="1"/>
</dbReference>
<dbReference type="Gene3D" id="3.30.1330.40">
    <property type="entry name" value="RutC-like"/>
    <property type="match status" value="2"/>
</dbReference>
<comment type="catalytic activity">
    <reaction evidence="5">
        <text>diphthine-[translation elongation factor 2] + NH4(+) + ATP = diphthamide-[translation elongation factor 2] + AMP + diphosphate + H(+)</text>
        <dbReference type="Rhea" id="RHEA:19753"/>
        <dbReference type="Rhea" id="RHEA-COMP:10172"/>
        <dbReference type="Rhea" id="RHEA-COMP:10174"/>
        <dbReference type="ChEBI" id="CHEBI:15378"/>
        <dbReference type="ChEBI" id="CHEBI:16692"/>
        <dbReference type="ChEBI" id="CHEBI:28938"/>
        <dbReference type="ChEBI" id="CHEBI:30616"/>
        <dbReference type="ChEBI" id="CHEBI:33019"/>
        <dbReference type="ChEBI" id="CHEBI:82696"/>
        <dbReference type="ChEBI" id="CHEBI:456215"/>
        <dbReference type="EC" id="6.3.1.14"/>
    </reaction>
</comment>
<dbReference type="Proteomes" id="UP000243515">
    <property type="component" value="Unassembled WGS sequence"/>
</dbReference>
<comment type="caution">
    <text evidence="7">The sequence shown here is derived from an EMBL/GenBank/DDBJ whole genome shotgun (WGS) entry which is preliminary data.</text>
</comment>
<dbReference type="AlphaFoldDB" id="A0A232LNY3"/>
<evidence type="ECO:0000256" key="3">
    <source>
        <dbReference type="ARBA" id="ARBA00029814"/>
    </source>
</evidence>
<accession>A0A232LNY3</accession>
<dbReference type="SUPFAM" id="SSF52402">
    <property type="entry name" value="Adenine nucleotide alpha hydrolases-like"/>
    <property type="match status" value="1"/>
</dbReference>
<dbReference type="InterPro" id="IPR014729">
    <property type="entry name" value="Rossmann-like_a/b/a_fold"/>
</dbReference>